<dbReference type="Gene3D" id="3.40.50.2000">
    <property type="entry name" value="Glycogen Phosphorylase B"/>
    <property type="match status" value="1"/>
</dbReference>
<dbReference type="Gene3D" id="1.25.40.10">
    <property type="entry name" value="Tetratricopeptide repeat domain"/>
    <property type="match status" value="1"/>
</dbReference>
<sequence>MNTTDSTAAHPLAQLRARTASPDAVAADWLALGRALIECANGDKAQLREAIEALVRACRLDANCDANLLHDIAQTAFIVRDWALVDSSTALLLARDADDANALVWRAAAVQERNDFDQAQRLLHEAARAAPGNHIVLHKLALSLKEQGRFGEAEALLRRVLEMTPNNAHALFDLSELEVRSGRYAQGWLDYEARVAFAHDSNAARAALAAISPDWRGEPLSGKTLIVYGEQGNGDCLWSVRFLPLLAERASGEGGRVIFGYTGPMQHLFERMLPPGITIETRLDTKPDYHCGLMSLPLRLGVNDASGWGRPYLSADPMRVGAWHDRVEAATAEGSKKIGLVWNGNPEHIRDARRSVPADQFAALLDVPGLTFFAISPGREQTVAQWRAQGANVADLTMHFEAGFDDVAALLVNLDVLVTIDSGPAHLAGALGVPTWLMLDHVSAWFWGEETQRTPWYQTVELFRQPSVGAWAPVLEQVRTRLESLAA</sequence>
<dbReference type="Pfam" id="PF14559">
    <property type="entry name" value="TPR_19"/>
    <property type="match status" value="1"/>
</dbReference>
<accession>A0ABU8J3E0</accession>
<dbReference type="SUPFAM" id="SSF48452">
    <property type="entry name" value="TPR-like"/>
    <property type="match status" value="1"/>
</dbReference>
<gene>
    <name evidence="2" type="ORF">H3V53_35920</name>
</gene>
<evidence type="ECO:0000313" key="3">
    <source>
        <dbReference type="Proteomes" id="UP001386437"/>
    </source>
</evidence>
<keyword evidence="3" id="KW-1185">Reference proteome</keyword>
<proteinExistence type="predicted"/>
<dbReference type="InterPro" id="IPR011990">
    <property type="entry name" value="TPR-like_helical_dom_sf"/>
</dbReference>
<feature type="repeat" description="TPR" evidence="1">
    <location>
        <begin position="134"/>
        <end position="167"/>
    </location>
</feature>
<dbReference type="InterPro" id="IPR019734">
    <property type="entry name" value="TPR_rpt"/>
</dbReference>
<dbReference type="Proteomes" id="UP001386437">
    <property type="component" value="Unassembled WGS sequence"/>
</dbReference>
<protein>
    <submittedName>
        <fullName evidence="2">ADP-heptose--LPS heptosyltransferase</fullName>
    </submittedName>
</protein>
<evidence type="ECO:0000313" key="2">
    <source>
        <dbReference type="EMBL" id="MEI6002321.1"/>
    </source>
</evidence>
<dbReference type="SUPFAM" id="SSF53756">
    <property type="entry name" value="UDP-Glycosyltransferase/glycogen phosphorylase"/>
    <property type="match status" value="1"/>
</dbReference>
<comment type="caution">
    <text evidence="2">The sequence shown here is derived from an EMBL/GenBank/DDBJ whole genome shotgun (WGS) entry which is preliminary data.</text>
</comment>
<dbReference type="RefSeq" id="WP_336601961.1">
    <property type="nucleotide sequence ID" value="NZ_JACFYJ010000105.1"/>
</dbReference>
<organism evidence="2 3">
    <name type="scientific">Paraburkholderia bengalensis</name>
    <dbReference type="NCBI Taxonomy" id="2747562"/>
    <lineage>
        <taxon>Bacteria</taxon>
        <taxon>Pseudomonadati</taxon>
        <taxon>Pseudomonadota</taxon>
        <taxon>Betaproteobacteria</taxon>
        <taxon>Burkholderiales</taxon>
        <taxon>Burkholderiaceae</taxon>
        <taxon>Paraburkholderia</taxon>
    </lineage>
</organism>
<dbReference type="InterPro" id="IPR002201">
    <property type="entry name" value="Glyco_trans_9"/>
</dbReference>
<dbReference type="PROSITE" id="PS50005">
    <property type="entry name" value="TPR"/>
    <property type="match status" value="1"/>
</dbReference>
<keyword evidence="1" id="KW-0802">TPR repeat</keyword>
<evidence type="ECO:0000256" key="1">
    <source>
        <dbReference type="PROSITE-ProRule" id="PRU00339"/>
    </source>
</evidence>
<dbReference type="EMBL" id="JACFYJ010000105">
    <property type="protein sequence ID" value="MEI6002321.1"/>
    <property type="molecule type" value="Genomic_DNA"/>
</dbReference>
<reference evidence="2 3" key="1">
    <citation type="journal article" date="2022" name="Arch. Microbiol.">
        <title>Paraburkholderia bengalensis sp. nov. isolated from roots of Oryza sativa, IR64.</title>
        <authorList>
            <person name="Nag P."/>
            <person name="Mondal N."/>
            <person name="Sarkar J."/>
            <person name="Das S."/>
        </authorList>
    </citation>
    <scope>NUCLEOTIDE SEQUENCE [LARGE SCALE GENOMIC DNA]</scope>
    <source>
        <strain evidence="2 3">IR64_4_BI</strain>
    </source>
</reference>
<name>A0ABU8J3E0_9BURK</name>
<dbReference type="SMART" id="SM00028">
    <property type="entry name" value="TPR"/>
    <property type="match status" value="2"/>
</dbReference>
<dbReference type="Pfam" id="PF01075">
    <property type="entry name" value="Glyco_transf_9"/>
    <property type="match status" value="1"/>
</dbReference>